<dbReference type="Pfam" id="PF00244">
    <property type="entry name" value="14-3-3"/>
    <property type="match status" value="1"/>
</dbReference>
<proteinExistence type="inferred from homology"/>
<evidence type="ECO:0000313" key="3">
    <source>
        <dbReference type="EMBL" id="RQM31230.1"/>
    </source>
</evidence>
<dbReference type="InterPro" id="IPR023410">
    <property type="entry name" value="14-3-3_domain"/>
</dbReference>
<evidence type="ECO:0000259" key="2">
    <source>
        <dbReference type="Pfam" id="PF00244"/>
    </source>
</evidence>
<dbReference type="Gene3D" id="1.20.190.20">
    <property type="entry name" value="14-3-3 domain"/>
    <property type="match status" value="1"/>
</dbReference>
<accession>A0A3R7X935</accession>
<gene>
    <name evidence="3" type="ORF">B5M09_002406</name>
</gene>
<dbReference type="PRINTS" id="PR00305">
    <property type="entry name" value="1433ZETA"/>
</dbReference>
<dbReference type="AlphaFoldDB" id="A0A3R7X935"/>
<name>A0A3R7X935_APHAT</name>
<evidence type="ECO:0000313" key="4">
    <source>
        <dbReference type="Proteomes" id="UP000284702"/>
    </source>
</evidence>
<evidence type="ECO:0000256" key="1">
    <source>
        <dbReference type="ARBA" id="ARBA00006141"/>
    </source>
</evidence>
<comment type="similarity">
    <text evidence="1">Belongs to the 14-3-3 family.</text>
</comment>
<dbReference type="EMBL" id="MZMZ02000161">
    <property type="protein sequence ID" value="RQM31230.1"/>
    <property type="molecule type" value="Genomic_DNA"/>
</dbReference>
<comment type="caution">
    <text evidence="3">The sequence shown here is derived from an EMBL/GenBank/DDBJ whole genome shotgun (WGS) entry which is preliminary data.</text>
</comment>
<organism evidence="3 4">
    <name type="scientific">Aphanomyces astaci</name>
    <name type="common">Crayfish plague agent</name>
    <dbReference type="NCBI Taxonomy" id="112090"/>
    <lineage>
        <taxon>Eukaryota</taxon>
        <taxon>Sar</taxon>
        <taxon>Stramenopiles</taxon>
        <taxon>Oomycota</taxon>
        <taxon>Saprolegniomycetes</taxon>
        <taxon>Saprolegniales</taxon>
        <taxon>Verrucalvaceae</taxon>
        <taxon>Aphanomyces</taxon>
    </lineage>
</organism>
<protein>
    <recommendedName>
        <fullName evidence="2">14-3-3 domain-containing protein</fullName>
    </recommendedName>
</protein>
<dbReference type="SUPFAM" id="SSF48445">
    <property type="entry name" value="14-3-3 protein"/>
    <property type="match status" value="1"/>
</dbReference>
<dbReference type="InterPro" id="IPR000308">
    <property type="entry name" value="14-3-3"/>
</dbReference>
<dbReference type="InterPro" id="IPR036815">
    <property type="entry name" value="14-3-3_dom_sf"/>
</dbReference>
<dbReference type="Proteomes" id="UP000284702">
    <property type="component" value="Unassembled WGS sequence"/>
</dbReference>
<dbReference type="PANTHER" id="PTHR18860">
    <property type="entry name" value="14-3-3 PROTEIN"/>
    <property type="match status" value="1"/>
</dbReference>
<sequence length="100" mass="11569">MKGDCYRYMAEIHDGVTSSTKLALASYDKAWTLVILKAPDRVIQLAKQAFDDAMRELDIRLDIGYIDTTVIMQLLRDNITLWLAAKRRKRVCLKDKITTY</sequence>
<feature type="domain" description="14-3-3" evidence="2">
    <location>
        <begin position="35"/>
        <end position="82"/>
    </location>
</feature>
<reference evidence="3" key="1">
    <citation type="submission" date="2018-07" db="EMBL/GenBank/DDBJ databases">
        <title>Annotation of Aphanomyces astaci genome assembly.</title>
        <authorList>
            <person name="Studholme D.J."/>
        </authorList>
    </citation>
    <scope>NUCLEOTIDE SEQUENCE [LARGE SCALE GENOMIC DNA]</scope>
    <source>
        <strain evidence="3">Pc</strain>
    </source>
</reference>
<keyword evidence="4" id="KW-1185">Reference proteome</keyword>